<evidence type="ECO:0000313" key="1">
    <source>
        <dbReference type="EMBL" id="PKC52475.1"/>
    </source>
</evidence>
<comment type="caution">
    <text evidence="1">The sequence shown here is derived from an EMBL/GenBank/DDBJ whole genome shotgun (WGS) entry which is preliminary data.</text>
</comment>
<gene>
    <name evidence="1" type="ORF">RhiirA1_481416</name>
</gene>
<dbReference type="AlphaFoldDB" id="A0A2N0QN56"/>
<proteinExistence type="predicted"/>
<protein>
    <submittedName>
        <fullName evidence="1">Uncharacterized protein</fullName>
    </submittedName>
</protein>
<name>A0A2N0QN56_9GLOM</name>
<evidence type="ECO:0000313" key="2">
    <source>
        <dbReference type="Proteomes" id="UP000232688"/>
    </source>
</evidence>
<accession>A0A2N0QN56</accession>
<sequence>MPAFILISGYFSKKVYQPGYISKLVKKLIIPYALLQFNFLESPFIWFWEN</sequence>
<reference evidence="1 2" key="1">
    <citation type="submission" date="2017-10" db="EMBL/GenBank/DDBJ databases">
        <title>Extensive intraspecific genome diversity in a model arbuscular mycorrhizal fungus.</title>
        <authorList>
            <person name="Chen E.C.H."/>
            <person name="Morin E."/>
            <person name="Baudet D."/>
            <person name="Noel J."/>
            <person name="Ndikumana S."/>
            <person name="Charron P."/>
            <person name="St-Onge C."/>
            <person name="Giorgi J."/>
            <person name="Grigoriev I.V."/>
            <person name="Roux C."/>
            <person name="Martin F.M."/>
            <person name="Corradi N."/>
        </authorList>
    </citation>
    <scope>NUCLEOTIDE SEQUENCE [LARGE SCALE GENOMIC DNA]</scope>
    <source>
        <strain evidence="1 2">A1</strain>
    </source>
</reference>
<organism evidence="1 2">
    <name type="scientific">Rhizophagus irregularis</name>
    <dbReference type="NCBI Taxonomy" id="588596"/>
    <lineage>
        <taxon>Eukaryota</taxon>
        <taxon>Fungi</taxon>
        <taxon>Fungi incertae sedis</taxon>
        <taxon>Mucoromycota</taxon>
        <taxon>Glomeromycotina</taxon>
        <taxon>Glomeromycetes</taxon>
        <taxon>Glomerales</taxon>
        <taxon>Glomeraceae</taxon>
        <taxon>Rhizophagus</taxon>
    </lineage>
</organism>
<dbReference type="Proteomes" id="UP000232688">
    <property type="component" value="Unassembled WGS sequence"/>
</dbReference>
<reference evidence="1 2" key="2">
    <citation type="submission" date="2017-10" db="EMBL/GenBank/DDBJ databases">
        <title>Genome analyses suggest a sexual origin of heterokaryosis in a supposedly ancient asexual fungus.</title>
        <authorList>
            <person name="Corradi N."/>
            <person name="Sedzielewska K."/>
            <person name="Noel J."/>
            <person name="Charron P."/>
            <person name="Farinelli L."/>
            <person name="Marton T."/>
            <person name="Kruger M."/>
            <person name="Pelin A."/>
            <person name="Brachmann A."/>
            <person name="Corradi N."/>
        </authorList>
    </citation>
    <scope>NUCLEOTIDE SEQUENCE [LARGE SCALE GENOMIC DNA]</scope>
    <source>
        <strain evidence="1 2">A1</strain>
    </source>
</reference>
<dbReference type="VEuPathDB" id="FungiDB:RhiirA1_481416"/>
<dbReference type="EMBL" id="LLXH01005701">
    <property type="protein sequence ID" value="PKC52475.1"/>
    <property type="molecule type" value="Genomic_DNA"/>
</dbReference>